<dbReference type="Gene3D" id="3.40.50.300">
    <property type="entry name" value="P-loop containing nucleotide triphosphate hydrolases"/>
    <property type="match status" value="1"/>
</dbReference>
<evidence type="ECO:0000313" key="9">
    <source>
        <dbReference type="EMBL" id="GLI56775.1"/>
    </source>
</evidence>
<dbReference type="InterPro" id="IPR005893">
    <property type="entry name" value="PotA-like"/>
</dbReference>
<dbReference type="FunFam" id="3.40.50.300:FF:000133">
    <property type="entry name" value="Spermidine/putrescine import ATP-binding protein PotA"/>
    <property type="match status" value="1"/>
</dbReference>
<dbReference type="PROSITE" id="PS50893">
    <property type="entry name" value="ABC_TRANSPORTER_2"/>
    <property type="match status" value="1"/>
</dbReference>
<dbReference type="Gene3D" id="2.40.50.100">
    <property type="match status" value="1"/>
</dbReference>
<comment type="similarity">
    <text evidence="7">Belongs to the ABC transporter superfamily. Spermidine/putrescine importer (TC 3.A.1.11.1) family.</text>
</comment>
<gene>
    <name evidence="7 9" type="primary">potA</name>
    <name evidence="9" type="ORF">PM10SUCC1_22890</name>
</gene>
<reference evidence="9" key="1">
    <citation type="submission" date="2022-12" db="EMBL/GenBank/DDBJ databases">
        <title>Reference genome sequencing for broad-spectrum identification of bacterial and archaeal isolates by mass spectrometry.</title>
        <authorList>
            <person name="Sekiguchi Y."/>
            <person name="Tourlousse D.M."/>
        </authorList>
    </citation>
    <scope>NUCLEOTIDE SEQUENCE</scope>
    <source>
        <strain evidence="9">10succ1</strain>
    </source>
</reference>
<dbReference type="InterPro" id="IPR003439">
    <property type="entry name" value="ABC_transporter-like_ATP-bd"/>
</dbReference>
<organism evidence="9 10">
    <name type="scientific">Propionigenium maris DSM 9537</name>
    <dbReference type="NCBI Taxonomy" id="1123000"/>
    <lineage>
        <taxon>Bacteria</taxon>
        <taxon>Fusobacteriati</taxon>
        <taxon>Fusobacteriota</taxon>
        <taxon>Fusobacteriia</taxon>
        <taxon>Fusobacteriales</taxon>
        <taxon>Fusobacteriaceae</taxon>
        <taxon>Propionigenium</taxon>
    </lineage>
</organism>
<evidence type="ECO:0000256" key="1">
    <source>
        <dbReference type="ARBA" id="ARBA00022448"/>
    </source>
</evidence>
<dbReference type="Proteomes" id="UP001144471">
    <property type="component" value="Unassembled WGS sequence"/>
</dbReference>
<dbReference type="InterPro" id="IPR027417">
    <property type="entry name" value="P-loop_NTPase"/>
</dbReference>
<evidence type="ECO:0000256" key="2">
    <source>
        <dbReference type="ARBA" id="ARBA00022475"/>
    </source>
</evidence>
<dbReference type="AlphaFoldDB" id="A0A9W6GMQ7"/>
<evidence type="ECO:0000256" key="4">
    <source>
        <dbReference type="ARBA" id="ARBA00022840"/>
    </source>
</evidence>
<dbReference type="InterPro" id="IPR017871">
    <property type="entry name" value="ABC_transporter-like_CS"/>
</dbReference>
<keyword evidence="5 7" id="KW-1278">Translocase</keyword>
<keyword evidence="1 7" id="KW-0813">Transport</keyword>
<dbReference type="Pfam" id="PF00005">
    <property type="entry name" value="ABC_tran"/>
    <property type="match status" value="1"/>
</dbReference>
<keyword evidence="4 7" id="KW-0067">ATP-binding</keyword>
<comment type="catalytic activity">
    <reaction evidence="7">
        <text>ATP + H2O + polyamine-[polyamine-binding protein]Side 1 = ADP + phosphate + polyamineSide 2 + [polyamine-binding protein]Side 1.</text>
        <dbReference type="EC" id="7.6.2.11"/>
    </reaction>
</comment>
<keyword evidence="2 7" id="KW-1003">Cell membrane</keyword>
<dbReference type="EC" id="7.6.2.11" evidence="7"/>
<dbReference type="PANTHER" id="PTHR42781:SF4">
    <property type="entry name" value="SPERMIDINE_PUTRESCINE IMPORT ATP-BINDING PROTEIN POTA"/>
    <property type="match status" value="1"/>
</dbReference>
<dbReference type="GO" id="GO:0015594">
    <property type="term" value="F:ABC-type putrescine transporter activity"/>
    <property type="evidence" value="ECO:0007669"/>
    <property type="project" value="InterPro"/>
</dbReference>
<dbReference type="GO" id="GO:0043190">
    <property type="term" value="C:ATP-binding cassette (ABC) transporter complex"/>
    <property type="evidence" value="ECO:0007669"/>
    <property type="project" value="InterPro"/>
</dbReference>
<dbReference type="SMART" id="SM00382">
    <property type="entry name" value="AAA"/>
    <property type="match status" value="1"/>
</dbReference>
<evidence type="ECO:0000313" key="10">
    <source>
        <dbReference type="Proteomes" id="UP001144471"/>
    </source>
</evidence>
<dbReference type="GO" id="GO:0005524">
    <property type="term" value="F:ATP binding"/>
    <property type="evidence" value="ECO:0007669"/>
    <property type="project" value="UniProtKB-KW"/>
</dbReference>
<evidence type="ECO:0000259" key="8">
    <source>
        <dbReference type="PROSITE" id="PS50893"/>
    </source>
</evidence>
<dbReference type="InterPro" id="IPR017879">
    <property type="entry name" value="PotA_ATP-bd"/>
</dbReference>
<dbReference type="SUPFAM" id="SSF50331">
    <property type="entry name" value="MOP-like"/>
    <property type="match status" value="1"/>
</dbReference>
<dbReference type="InterPro" id="IPR008995">
    <property type="entry name" value="Mo/tungstate-bd_C_term_dom"/>
</dbReference>
<protein>
    <recommendedName>
        <fullName evidence="7">Spermidine/putrescine import ATP-binding protein PotA</fullName>
        <ecNumber evidence="7">7.6.2.11</ecNumber>
    </recommendedName>
</protein>
<dbReference type="PROSITE" id="PS00211">
    <property type="entry name" value="ABC_TRANSPORTER_1"/>
    <property type="match status" value="1"/>
</dbReference>
<dbReference type="InterPro" id="IPR050093">
    <property type="entry name" value="ABC_SmlMolc_Importer"/>
</dbReference>
<comment type="caution">
    <text evidence="9">The sequence shown here is derived from an EMBL/GenBank/DDBJ whole genome shotgun (WGS) entry which is preliminary data.</text>
</comment>
<evidence type="ECO:0000256" key="7">
    <source>
        <dbReference type="RuleBase" id="RU364083"/>
    </source>
</evidence>
<dbReference type="InterPro" id="IPR003593">
    <property type="entry name" value="AAA+_ATPase"/>
</dbReference>
<dbReference type="Pfam" id="PF08402">
    <property type="entry name" value="TOBE_2"/>
    <property type="match status" value="1"/>
</dbReference>
<dbReference type="PANTHER" id="PTHR42781">
    <property type="entry name" value="SPERMIDINE/PUTRESCINE IMPORT ATP-BINDING PROTEIN POTA"/>
    <property type="match status" value="1"/>
</dbReference>
<evidence type="ECO:0000256" key="5">
    <source>
        <dbReference type="ARBA" id="ARBA00022967"/>
    </source>
</evidence>
<keyword evidence="6 7" id="KW-0472">Membrane</keyword>
<dbReference type="NCBIfam" id="TIGR01187">
    <property type="entry name" value="potA"/>
    <property type="match status" value="1"/>
</dbReference>
<accession>A0A9W6GMQ7</accession>
<proteinExistence type="inferred from homology"/>
<keyword evidence="10" id="KW-1185">Reference proteome</keyword>
<dbReference type="CDD" id="cd03300">
    <property type="entry name" value="ABC_PotA_N"/>
    <property type="match status" value="1"/>
</dbReference>
<dbReference type="GO" id="GO:0016887">
    <property type="term" value="F:ATP hydrolysis activity"/>
    <property type="evidence" value="ECO:0007669"/>
    <property type="project" value="InterPro"/>
</dbReference>
<comment type="subunit">
    <text evidence="7">The complex is composed of two ATP-binding proteins (PotA), two transmembrane proteins (PotB and PotC) and a solute-binding protein (PotD).</text>
</comment>
<evidence type="ECO:0000256" key="3">
    <source>
        <dbReference type="ARBA" id="ARBA00022741"/>
    </source>
</evidence>
<evidence type="ECO:0000256" key="6">
    <source>
        <dbReference type="ARBA" id="ARBA00023136"/>
    </source>
</evidence>
<sequence length="367" mass="41656">MGKGNIRIDSVRKSFDGVEVLKNVSFEIKGGEFFSILGPSGCGKTTLLRMIAGFIEADSGAIYLGKEDITHLSPNKRNVNTIFQTYALFPHLSIYENIAFPLRLKKIAKEKIDREVMKYLEMVKLSDHAKKYPHQLSGGQKQRVAIARALINKPKVLLLDEPLSALDAKLRQHMLIELDTIHDEVGITFVFVTHDQQEALSVSDRIAVMKDGNVLQIGTPNEIYESPASAFVADFIGETNFIEGEVVEIEEEFGYMESPNYGRIKFELDKKVEVGNRVKLTIRPEKVKISKAKPRYLDGNDNIFKGRVEEVIYSGFQSKFFVTVGEKTFNAFKQHVDFFEEDAETIHWKDEVYVVWDSADSFLVEVM</sequence>
<feature type="domain" description="ABC transporter" evidence="8">
    <location>
        <begin position="6"/>
        <end position="236"/>
    </location>
</feature>
<keyword evidence="3 7" id="KW-0547">Nucleotide-binding</keyword>
<name>A0A9W6GMQ7_9FUSO</name>
<comment type="function">
    <text evidence="7">Part of the ABC transporter complex PotABCD involved in spermidine/putrescine import. Responsible for energy coupling to the transport system.</text>
</comment>
<dbReference type="SUPFAM" id="SSF52540">
    <property type="entry name" value="P-loop containing nucleoside triphosphate hydrolases"/>
    <property type="match status" value="1"/>
</dbReference>
<dbReference type="InterPro" id="IPR013611">
    <property type="entry name" value="Transp-assoc_OB_typ2"/>
</dbReference>
<dbReference type="EMBL" id="BSDY01000010">
    <property type="protein sequence ID" value="GLI56775.1"/>
    <property type="molecule type" value="Genomic_DNA"/>
</dbReference>
<dbReference type="RefSeq" id="WP_281836128.1">
    <property type="nucleotide sequence ID" value="NZ_BSDY01000010.1"/>
</dbReference>